<name>A0A146K3J3_9EUKA</name>
<organism evidence="2">
    <name type="scientific">Trepomonas sp. PC1</name>
    <dbReference type="NCBI Taxonomy" id="1076344"/>
    <lineage>
        <taxon>Eukaryota</taxon>
        <taxon>Metamonada</taxon>
        <taxon>Diplomonadida</taxon>
        <taxon>Hexamitidae</taxon>
        <taxon>Hexamitinae</taxon>
        <taxon>Trepomonas</taxon>
    </lineage>
</organism>
<evidence type="ECO:0000256" key="1">
    <source>
        <dbReference type="SAM" id="MobiDB-lite"/>
    </source>
</evidence>
<accession>A0A146K3J3</accession>
<feature type="non-terminal residue" evidence="2">
    <location>
        <position position="1"/>
    </location>
</feature>
<dbReference type="EMBL" id="GDID01006152">
    <property type="protein sequence ID" value="JAP90454.1"/>
    <property type="molecule type" value="Transcribed_RNA"/>
</dbReference>
<dbReference type="AlphaFoldDB" id="A0A146K3J3"/>
<evidence type="ECO:0000313" key="2">
    <source>
        <dbReference type="EMBL" id="JAP90454.1"/>
    </source>
</evidence>
<gene>
    <name evidence="2" type="ORF">TPC1_30051</name>
</gene>
<sequence length="1175" mass="136544">AFDHHFSLSMGSHFATAKIFIQKLFQSSLVLPKNPVYQAKIDTILGDFSDFALYRDTAKQKVAVINPFQQIVVMFESQHLNSFEITMHEQVESGIKIYCSGFNQWFNLQAACQVGNISQIFCSETKIDIEQDKQMDKMVKGEIIKKLTNKIIKTLSQAMNGCYPTNPAEPYEIQKISEQKQIQLMEQQFEYVKKMKLPTKHQKINENTLQTATNFVKSLFKYDLMQIGFEYLHSQLRLSINANDELQGLCECLYTVLASFNLTDDAFGGSMQTFIDKLASIQRTAKNLQNGEISDIMMTQIMNYCTLFSTFEHNWVKFDSYSGSVSLLNFIRNHKFEQFDLIEQMTLVGEQIDGIFRNYDLQAQQQSRISYLVDDKYYVIRFVQQHFKMLDIMDLNMLDGLNYAVFPACIPKPMIDKFIEFKKQGSKLQKHVKNYQGITSLQLTAQQQFFIKKRLFWFVITPNCMECHSYKQQQQNKNLQQTLTSNKSRYADLLFKFAFQKLFQQINLKFDGSMKMKQQICQLFMRVCIILEPFAQKSQFQKLLGQMMNQCNVKLEKTTLQPEFINEDLIVAVQNFAFAFFTFHIDIVNQTFNTQNGAIRQMDCDFKKVQQSLSQSQKKFAEMLNSSSSQTEPFALEAENSVLQNLYNFMLEELLTKSEQKVILVKEDFNLIDFDDMVKFQAKNVAVISEYKEIAKEAVADLVEVKPETEQIDETEAKNILEAQKLEKEKKKDKKSKKEKEKEKKEKERKKKNYSSKKQQQAKSNQDSSNSDSEEPTPNVVEAVEPKTDSQQVQLTMQSYEPKVEVKHVEVKVEPKVEPKIELIIEEPKPKPELQIEINTHQSPIEIEIPKQEEETIDPSLEWTGDTRFATKILKETIRLQKVFNIVPSKIPSLNDQVRQLHGGVMHIVNQLSAIPNNQFAAKFNAIFPMNPLEYLTLINGKQADSMFISLESITSKQALPYMKLFNAFNELYLITLGSIIVRLDQKYFKHINVKMDSDYFQFRLKQARATLDDESRQLLNDLTFGLDFDQLYIPFIVGPQADYEKCQTYDAVGCNLKWKCGHFISSWQLMGNIYETFKPYAELKNVQFRQQFFDMLSQYGQICPQCNQFGFLLRHSRQSILGSTEKLNLINERILTVNENDPNRKVVVEIGGIGYLATIESCCWINQFLDEWIM</sequence>
<feature type="compositionally biased region" description="Low complexity" evidence="1">
    <location>
        <begin position="756"/>
        <end position="771"/>
    </location>
</feature>
<proteinExistence type="predicted"/>
<protein>
    <submittedName>
        <fullName evidence="2">Uncharacterized protein</fullName>
    </submittedName>
</protein>
<reference evidence="2" key="1">
    <citation type="submission" date="2015-07" db="EMBL/GenBank/DDBJ databases">
        <title>Adaptation to a free-living lifestyle via gene acquisitions in the diplomonad Trepomonas sp. PC1.</title>
        <authorList>
            <person name="Xu F."/>
            <person name="Jerlstrom-Hultqvist J."/>
            <person name="Kolisko M."/>
            <person name="Simpson A.G.B."/>
            <person name="Roger A.J."/>
            <person name="Svard S.G."/>
            <person name="Andersson J.O."/>
        </authorList>
    </citation>
    <scope>NUCLEOTIDE SEQUENCE</scope>
    <source>
        <strain evidence="2">PC1</strain>
    </source>
</reference>
<feature type="region of interest" description="Disordered" evidence="1">
    <location>
        <begin position="728"/>
        <end position="792"/>
    </location>
</feature>
<feature type="compositionally biased region" description="Basic and acidic residues" evidence="1">
    <location>
        <begin position="728"/>
        <end position="746"/>
    </location>
</feature>